<reference evidence="2 3" key="1">
    <citation type="submission" date="2020-08" db="EMBL/GenBank/DDBJ databases">
        <title>Genomic Encyclopedia of Type Strains, Phase IV (KMG-IV): sequencing the most valuable type-strain genomes for metagenomic binning, comparative biology and taxonomic classification.</title>
        <authorList>
            <person name="Goeker M."/>
        </authorList>
    </citation>
    <scope>NUCLEOTIDE SEQUENCE [LARGE SCALE GENOMIC DNA]</scope>
    <source>
        <strain evidence="2 3">DSM 26736</strain>
    </source>
</reference>
<dbReference type="EMBL" id="JACIJF010000016">
    <property type="protein sequence ID" value="MBB5712340.1"/>
    <property type="molecule type" value="Genomic_DNA"/>
</dbReference>
<keyword evidence="3" id="KW-1185">Reference proteome</keyword>
<keyword evidence="1" id="KW-0812">Transmembrane</keyword>
<proteinExistence type="predicted"/>
<dbReference type="AlphaFoldDB" id="A0A840YPM2"/>
<sequence length="77" mass="9038">MTFDSMRPVFRNNDPTTNDVLFYERPPLSWMESNQTGFQNTAWRTVSWKTFWLVATPVLLLLFSVAAYAVYAFVRSH</sequence>
<evidence type="ECO:0000313" key="2">
    <source>
        <dbReference type="EMBL" id="MBB5712340.1"/>
    </source>
</evidence>
<keyword evidence="1" id="KW-1133">Transmembrane helix</keyword>
<dbReference type="Proteomes" id="UP000527143">
    <property type="component" value="Unassembled WGS sequence"/>
</dbReference>
<protein>
    <submittedName>
        <fullName evidence="2">Uncharacterized protein</fullName>
    </submittedName>
</protein>
<dbReference type="RefSeq" id="WP_184090724.1">
    <property type="nucleotide sequence ID" value="NZ_JACIJF010000016.1"/>
</dbReference>
<name>A0A840YPM2_9SPHN</name>
<gene>
    <name evidence="2" type="ORF">FHT02_003599</name>
</gene>
<evidence type="ECO:0000313" key="3">
    <source>
        <dbReference type="Proteomes" id="UP000527143"/>
    </source>
</evidence>
<keyword evidence="1" id="KW-0472">Membrane</keyword>
<evidence type="ECO:0000256" key="1">
    <source>
        <dbReference type="SAM" id="Phobius"/>
    </source>
</evidence>
<comment type="caution">
    <text evidence="2">The sequence shown here is derived from an EMBL/GenBank/DDBJ whole genome shotgun (WGS) entry which is preliminary data.</text>
</comment>
<accession>A0A840YPM2</accession>
<organism evidence="2 3">
    <name type="scientific">Sphingomonas xinjiangensis</name>
    <dbReference type="NCBI Taxonomy" id="643568"/>
    <lineage>
        <taxon>Bacteria</taxon>
        <taxon>Pseudomonadati</taxon>
        <taxon>Pseudomonadota</taxon>
        <taxon>Alphaproteobacteria</taxon>
        <taxon>Sphingomonadales</taxon>
        <taxon>Sphingomonadaceae</taxon>
        <taxon>Sphingomonas</taxon>
    </lineage>
</organism>
<feature type="transmembrane region" description="Helical" evidence="1">
    <location>
        <begin position="51"/>
        <end position="74"/>
    </location>
</feature>